<evidence type="ECO:0000313" key="2">
    <source>
        <dbReference type="Proteomes" id="UP000245712"/>
    </source>
</evidence>
<organism evidence="1 2">
    <name type="scientific">Paraburkholderia unamae</name>
    <dbReference type="NCBI Taxonomy" id="219649"/>
    <lineage>
        <taxon>Bacteria</taxon>
        <taxon>Pseudomonadati</taxon>
        <taxon>Pseudomonadota</taxon>
        <taxon>Betaproteobacteria</taxon>
        <taxon>Burkholderiales</taxon>
        <taxon>Burkholderiaceae</taxon>
        <taxon>Paraburkholderia</taxon>
    </lineage>
</organism>
<proteinExistence type="predicted"/>
<reference evidence="1 2" key="1">
    <citation type="submission" date="2018-05" db="EMBL/GenBank/DDBJ databases">
        <title>Genomic Encyclopedia of Type Strains, Phase IV (KMG-V): Genome sequencing to study the core and pangenomes of soil and plant-associated prokaryotes.</title>
        <authorList>
            <person name="Whitman W."/>
        </authorList>
    </citation>
    <scope>NUCLEOTIDE SEQUENCE [LARGE SCALE GENOMIC DNA]</scope>
    <source>
        <strain evidence="1 2">SCZa-39</strain>
    </source>
</reference>
<evidence type="ECO:0000313" key="1">
    <source>
        <dbReference type="EMBL" id="PVX84363.1"/>
    </source>
</evidence>
<dbReference type="Proteomes" id="UP000245712">
    <property type="component" value="Unassembled WGS sequence"/>
</dbReference>
<protein>
    <submittedName>
        <fullName evidence="1">Trypsin-like peptidase</fullName>
    </submittedName>
</protein>
<dbReference type="Gene3D" id="2.40.10.10">
    <property type="entry name" value="Trypsin-like serine proteases"/>
    <property type="match status" value="1"/>
</dbReference>
<gene>
    <name evidence="1" type="ORF">C7402_105204</name>
</gene>
<dbReference type="EMBL" id="QEOB01000005">
    <property type="protein sequence ID" value="PVX84363.1"/>
    <property type="molecule type" value="Genomic_DNA"/>
</dbReference>
<dbReference type="InterPro" id="IPR009003">
    <property type="entry name" value="Peptidase_S1_PA"/>
</dbReference>
<accession>A0ABX5KPF2</accession>
<dbReference type="SUPFAM" id="SSF50494">
    <property type="entry name" value="Trypsin-like serine proteases"/>
    <property type="match status" value="1"/>
</dbReference>
<dbReference type="InterPro" id="IPR043504">
    <property type="entry name" value="Peptidase_S1_PA_chymotrypsin"/>
</dbReference>
<dbReference type="Pfam" id="PF13365">
    <property type="entry name" value="Trypsin_2"/>
    <property type="match status" value="1"/>
</dbReference>
<name>A0ABX5KPF2_9BURK</name>
<keyword evidence="2" id="KW-1185">Reference proteome</keyword>
<dbReference type="RefSeq" id="WP_116610920.1">
    <property type="nucleotide sequence ID" value="NZ_QEOB01000005.1"/>
</dbReference>
<sequence length="299" mass="32861">MNPATAISLCTLRLSCTNGGASGTGTGFLYMFRVPVQQEGQEQTFDVPMIITNKHVVQNMTRLETPITLRPREAAAMTDAAVGADDVHLGYLVENLQETISFHPDPQIDLCAIPLLPFLVQIPPNLMLRHTLVTRDWRLSNEELSYTRPIEPVVMIGYPTGLWNEVDNRPIARRGLTASHPTQRWNGERKFLIDAACFPGSSGSPVFLFEDGMYRSGADGYTPGTRAKLIGVLFAGPLFTQQGRFEQRVIPTAVGTVPIVDAMMNLGYVVHADTLDDLIPVISARVEAELRASRAQNAV</sequence>
<comment type="caution">
    <text evidence="1">The sequence shown here is derived from an EMBL/GenBank/DDBJ whole genome shotgun (WGS) entry which is preliminary data.</text>
</comment>